<proteinExistence type="inferred from homology"/>
<dbReference type="GO" id="GO:0005930">
    <property type="term" value="C:axoneme"/>
    <property type="evidence" value="ECO:0007669"/>
    <property type="project" value="TreeGrafter"/>
</dbReference>
<feature type="compositionally biased region" description="Basic and acidic residues" evidence="5">
    <location>
        <begin position="196"/>
        <end position="212"/>
    </location>
</feature>
<keyword evidence="1" id="KW-0243">Dynein</keyword>
<dbReference type="Proteomes" id="UP000323011">
    <property type="component" value="Unassembled WGS sequence"/>
</dbReference>
<evidence type="ECO:0000313" key="6">
    <source>
        <dbReference type="EMBL" id="KAA0152047.1"/>
    </source>
</evidence>
<protein>
    <recommendedName>
        <fullName evidence="8">Inner dynein arm light chain, axonemal</fullName>
    </recommendedName>
</protein>
<dbReference type="AlphaFoldDB" id="A0A5A8CHC7"/>
<dbReference type="GO" id="GO:0030286">
    <property type="term" value="C:dynein complex"/>
    <property type="evidence" value="ECO:0007669"/>
    <property type="project" value="UniProtKB-KW"/>
</dbReference>
<evidence type="ECO:0000256" key="4">
    <source>
        <dbReference type="ARBA" id="ARBA00038114"/>
    </source>
</evidence>
<dbReference type="GO" id="GO:0045504">
    <property type="term" value="F:dynein heavy chain binding"/>
    <property type="evidence" value="ECO:0007669"/>
    <property type="project" value="TreeGrafter"/>
</dbReference>
<dbReference type="EMBL" id="VLTN01000023">
    <property type="protein sequence ID" value="KAA0152047.1"/>
    <property type="molecule type" value="Genomic_DNA"/>
</dbReference>
<feature type="region of interest" description="Disordered" evidence="5">
    <location>
        <begin position="187"/>
        <end position="212"/>
    </location>
</feature>
<dbReference type="Pfam" id="PF10211">
    <property type="entry name" value="Ax_dynein_light"/>
    <property type="match status" value="1"/>
</dbReference>
<keyword evidence="2" id="KW-0175">Coiled coil</keyword>
<name>A0A5A8CHC7_CAFRO</name>
<reference evidence="6 7" key="1">
    <citation type="submission" date="2019-07" db="EMBL/GenBank/DDBJ databases">
        <title>Genomes of Cafeteria roenbergensis.</title>
        <authorList>
            <person name="Fischer M.G."/>
            <person name="Hackl T."/>
            <person name="Roman M."/>
        </authorList>
    </citation>
    <scope>NUCLEOTIDE SEQUENCE [LARGE SCALE GENOMIC DNA]</scope>
    <source>
        <strain evidence="6 7">BVI</strain>
    </source>
</reference>
<dbReference type="PANTHER" id="PTHR13183">
    <property type="entry name" value="AXONEMAL INNER ARM DYNEIN LIGHT CHAIN 28"/>
    <property type="match status" value="1"/>
</dbReference>
<organism evidence="6 7">
    <name type="scientific">Cafeteria roenbergensis</name>
    <name type="common">Marine flagellate</name>
    <dbReference type="NCBI Taxonomy" id="33653"/>
    <lineage>
        <taxon>Eukaryota</taxon>
        <taxon>Sar</taxon>
        <taxon>Stramenopiles</taxon>
        <taxon>Bigyra</taxon>
        <taxon>Opalozoa</taxon>
        <taxon>Bicosoecida</taxon>
        <taxon>Cafeteriaceae</taxon>
        <taxon>Cafeteria</taxon>
    </lineage>
</organism>
<evidence type="ECO:0000256" key="2">
    <source>
        <dbReference type="ARBA" id="ARBA00023054"/>
    </source>
</evidence>
<comment type="similarity">
    <text evidence="4">Belongs to the inner dynein arm light chain family.</text>
</comment>
<evidence type="ECO:0000256" key="1">
    <source>
        <dbReference type="ARBA" id="ARBA00023017"/>
    </source>
</evidence>
<evidence type="ECO:0000256" key="3">
    <source>
        <dbReference type="ARBA" id="ARBA00023175"/>
    </source>
</evidence>
<evidence type="ECO:0000313" key="7">
    <source>
        <dbReference type="Proteomes" id="UP000323011"/>
    </source>
</evidence>
<gene>
    <name evidence="6" type="ORF">FNF29_04161</name>
</gene>
<dbReference type="PANTHER" id="PTHR13183:SF0">
    <property type="entry name" value="AXONEMAL DYNEIN LIGHT INTERMEDIATE POLYPEPTIDE 1"/>
    <property type="match status" value="1"/>
</dbReference>
<comment type="caution">
    <text evidence="6">The sequence shown here is derived from an EMBL/GenBank/DDBJ whole genome shotgun (WGS) entry which is preliminary data.</text>
</comment>
<accession>A0A5A8CHC7</accession>
<keyword evidence="3" id="KW-0505">Motor protein</keyword>
<evidence type="ECO:0000256" key="5">
    <source>
        <dbReference type="SAM" id="MobiDB-lite"/>
    </source>
</evidence>
<dbReference type="OMA" id="QVTIICA"/>
<evidence type="ECO:0008006" key="8">
    <source>
        <dbReference type="Google" id="ProtNLM"/>
    </source>
</evidence>
<dbReference type="InterPro" id="IPR019347">
    <property type="entry name" value="Axonemal_dynein_light_chain"/>
</dbReference>
<sequence length="234" mass="25832">MATPDMAAGPTASSLVKYDVPVLVSTNKGGSASIPGMTETQDMLNSILPPREWTKDGELWVQHVSATPATRVDVISLQESLDHALQQRQARETGICPIREELYAQCLDELIRQITVNCLERGLLLKRVRDELRDTAASYQSLYESSVAYGMRKALVAEQRRGTLRQLIAKLSAHKAALETEAAGLESRLSSLEEDEKAKREAASASHEDEVRRLREQNAALKAQLEELLAPPSK</sequence>
<keyword evidence="7" id="KW-1185">Reference proteome</keyword>